<organism evidence="1 3">
    <name type="scientific">Adineta steineri</name>
    <dbReference type="NCBI Taxonomy" id="433720"/>
    <lineage>
        <taxon>Eukaryota</taxon>
        <taxon>Metazoa</taxon>
        <taxon>Spiralia</taxon>
        <taxon>Gnathifera</taxon>
        <taxon>Rotifera</taxon>
        <taxon>Eurotatoria</taxon>
        <taxon>Bdelloidea</taxon>
        <taxon>Adinetida</taxon>
        <taxon>Adinetidae</taxon>
        <taxon>Adineta</taxon>
    </lineage>
</organism>
<proteinExistence type="predicted"/>
<reference evidence="1" key="1">
    <citation type="submission" date="2021-02" db="EMBL/GenBank/DDBJ databases">
        <authorList>
            <person name="Nowell W R."/>
        </authorList>
    </citation>
    <scope>NUCLEOTIDE SEQUENCE</scope>
</reference>
<comment type="caution">
    <text evidence="1">The sequence shown here is derived from an EMBL/GenBank/DDBJ whole genome shotgun (WGS) entry which is preliminary data.</text>
</comment>
<protein>
    <submittedName>
        <fullName evidence="1">Uncharacterized protein</fullName>
    </submittedName>
</protein>
<evidence type="ECO:0000313" key="1">
    <source>
        <dbReference type="EMBL" id="CAF1383295.1"/>
    </source>
</evidence>
<accession>A0A815JQY3</accession>
<sequence>MHRVYQNVFKNTSAMDLKLIVGNRNRRNVKNELIRKRPKRSLLQCKQIQNKYKKMLERRKQNKKYVTTNVQANNT</sequence>
<dbReference type="EMBL" id="CAJNOE010001072">
    <property type="protein sequence ID" value="CAF1383295.1"/>
    <property type="molecule type" value="Genomic_DNA"/>
</dbReference>
<evidence type="ECO:0000313" key="3">
    <source>
        <dbReference type="Proteomes" id="UP000663860"/>
    </source>
</evidence>
<evidence type="ECO:0000313" key="2">
    <source>
        <dbReference type="EMBL" id="CAF4129730.1"/>
    </source>
</evidence>
<dbReference type="Proteomes" id="UP000663860">
    <property type="component" value="Unassembled WGS sequence"/>
</dbReference>
<dbReference type="EMBL" id="CAJOBB010005477">
    <property type="protein sequence ID" value="CAF4129730.1"/>
    <property type="molecule type" value="Genomic_DNA"/>
</dbReference>
<gene>
    <name evidence="1" type="ORF">IZO911_LOCUS38540</name>
    <name evidence="2" type="ORF">KXQ929_LOCUS36113</name>
</gene>
<dbReference type="AlphaFoldDB" id="A0A815JQY3"/>
<name>A0A815JQY3_9BILA</name>
<dbReference type="Proteomes" id="UP000663868">
    <property type="component" value="Unassembled WGS sequence"/>
</dbReference>